<comment type="caution">
    <text evidence="2">The sequence shown here is derived from an EMBL/GenBank/DDBJ whole genome shotgun (WGS) entry which is preliminary data.</text>
</comment>
<evidence type="ECO:0000313" key="3">
    <source>
        <dbReference type="Proteomes" id="UP000612282"/>
    </source>
</evidence>
<keyword evidence="3" id="KW-1185">Reference proteome</keyword>
<feature type="compositionally biased region" description="Low complexity" evidence="1">
    <location>
        <begin position="21"/>
        <end position="33"/>
    </location>
</feature>
<feature type="region of interest" description="Disordered" evidence="1">
    <location>
        <begin position="49"/>
        <end position="76"/>
    </location>
</feature>
<evidence type="ECO:0000313" key="2">
    <source>
        <dbReference type="EMBL" id="GID57025.1"/>
    </source>
</evidence>
<gene>
    <name evidence="2" type="ORF">Aco03nite_054290</name>
</gene>
<organism evidence="2 3">
    <name type="scientific">Actinoplanes couchii</name>
    <dbReference type="NCBI Taxonomy" id="403638"/>
    <lineage>
        <taxon>Bacteria</taxon>
        <taxon>Bacillati</taxon>
        <taxon>Actinomycetota</taxon>
        <taxon>Actinomycetes</taxon>
        <taxon>Micromonosporales</taxon>
        <taxon>Micromonosporaceae</taxon>
        <taxon>Actinoplanes</taxon>
    </lineage>
</organism>
<accession>A0ABQ3XET7</accession>
<feature type="region of interest" description="Disordered" evidence="1">
    <location>
        <begin position="1"/>
        <end position="33"/>
    </location>
</feature>
<proteinExistence type="predicted"/>
<name>A0ABQ3XET7_9ACTN</name>
<dbReference type="Proteomes" id="UP000612282">
    <property type="component" value="Unassembled WGS sequence"/>
</dbReference>
<evidence type="ECO:0000256" key="1">
    <source>
        <dbReference type="SAM" id="MobiDB-lite"/>
    </source>
</evidence>
<reference evidence="2 3" key="1">
    <citation type="submission" date="2021-01" db="EMBL/GenBank/DDBJ databases">
        <title>Whole genome shotgun sequence of Actinoplanes couchii NBRC 106145.</title>
        <authorList>
            <person name="Komaki H."/>
            <person name="Tamura T."/>
        </authorList>
    </citation>
    <scope>NUCLEOTIDE SEQUENCE [LARGE SCALE GENOMIC DNA]</scope>
    <source>
        <strain evidence="2 3">NBRC 106145</strain>
    </source>
</reference>
<sequence>MDPPREVASAGAAREEPGRQPTSPAAPTAADPNNILRRIAPPLPIIAPNRTVASQASRPADLALRSSPDAEKDRPP</sequence>
<protein>
    <submittedName>
        <fullName evidence="2">Uncharacterized protein</fullName>
    </submittedName>
</protein>
<dbReference type="EMBL" id="BOMG01000064">
    <property type="protein sequence ID" value="GID57025.1"/>
    <property type="molecule type" value="Genomic_DNA"/>
</dbReference>